<dbReference type="EMBL" id="AP024488">
    <property type="protein sequence ID" value="BCS96738.1"/>
    <property type="molecule type" value="Genomic_DNA"/>
</dbReference>
<name>A0ABM7PI33_9BACT</name>
<proteinExistence type="predicted"/>
<evidence type="ECO:0000313" key="3">
    <source>
        <dbReference type="Proteomes" id="UP001320148"/>
    </source>
</evidence>
<evidence type="ECO:0000313" key="2">
    <source>
        <dbReference type="EMBL" id="BCS96738.1"/>
    </source>
</evidence>
<feature type="transmembrane region" description="Helical" evidence="1">
    <location>
        <begin position="7"/>
        <end position="29"/>
    </location>
</feature>
<keyword evidence="1" id="KW-1133">Transmembrane helix</keyword>
<evidence type="ECO:0000256" key="1">
    <source>
        <dbReference type="SAM" id="Phobius"/>
    </source>
</evidence>
<sequence>MHPDLSVAIAIFLAAIATYSLRIGGLLLADRLPDAGPFKRFMDALPGTILVSLVAPGIIQAGPWGMVATVLVILTALKSKNAFFAMLVGMIVVAVSRALSGL</sequence>
<dbReference type="InterPro" id="IPR008407">
    <property type="entry name" value="Brnchd-chn_aa_trnsp_AzlD"/>
</dbReference>
<feature type="transmembrane region" description="Helical" evidence="1">
    <location>
        <begin position="49"/>
        <end position="74"/>
    </location>
</feature>
<keyword evidence="3" id="KW-1185">Reference proteome</keyword>
<dbReference type="Proteomes" id="UP001320148">
    <property type="component" value="Chromosome"/>
</dbReference>
<keyword evidence="1" id="KW-0472">Membrane</keyword>
<evidence type="ECO:0008006" key="4">
    <source>
        <dbReference type="Google" id="ProtNLM"/>
    </source>
</evidence>
<accession>A0ABM7PI33</accession>
<dbReference type="Pfam" id="PF05437">
    <property type="entry name" value="AzlD"/>
    <property type="match status" value="1"/>
</dbReference>
<feature type="transmembrane region" description="Helical" evidence="1">
    <location>
        <begin position="81"/>
        <end position="99"/>
    </location>
</feature>
<reference evidence="2 3" key="1">
    <citation type="submission" date="2021-02" db="EMBL/GenBank/DDBJ databases">
        <title>Complete genome of Desulfoluna sp. strain ASN36.</title>
        <authorList>
            <person name="Takahashi A."/>
            <person name="Kojima H."/>
            <person name="Fukui M."/>
        </authorList>
    </citation>
    <scope>NUCLEOTIDE SEQUENCE [LARGE SCALE GENOMIC DNA]</scope>
    <source>
        <strain evidence="2 3">ASN36</strain>
    </source>
</reference>
<protein>
    <recommendedName>
        <fullName evidence="4">Branched-chain amino acid transport</fullName>
    </recommendedName>
</protein>
<keyword evidence="1" id="KW-0812">Transmembrane</keyword>
<organism evidence="2 3">
    <name type="scientific">Desulfoluna limicola</name>
    <dbReference type="NCBI Taxonomy" id="2810562"/>
    <lineage>
        <taxon>Bacteria</taxon>
        <taxon>Pseudomonadati</taxon>
        <taxon>Thermodesulfobacteriota</taxon>
        <taxon>Desulfobacteria</taxon>
        <taxon>Desulfobacterales</taxon>
        <taxon>Desulfolunaceae</taxon>
        <taxon>Desulfoluna</taxon>
    </lineage>
</organism>
<dbReference type="RefSeq" id="WP_236893026.1">
    <property type="nucleotide sequence ID" value="NZ_AP024488.1"/>
</dbReference>
<gene>
    <name evidence="2" type="ORF">DSLASN_23700</name>
</gene>